<feature type="transmembrane region" description="Helical" evidence="1">
    <location>
        <begin position="24"/>
        <end position="47"/>
    </location>
</feature>
<dbReference type="PANTHER" id="PTHR37938">
    <property type="entry name" value="BLL0215 PROTEIN"/>
    <property type="match status" value="1"/>
</dbReference>
<dbReference type="EMBL" id="PFBU01000080">
    <property type="protein sequence ID" value="PIR77955.1"/>
    <property type="molecule type" value="Genomic_DNA"/>
</dbReference>
<dbReference type="Pfam" id="PF03703">
    <property type="entry name" value="bPH_2"/>
    <property type="match status" value="1"/>
</dbReference>
<keyword evidence="1" id="KW-1133">Transmembrane helix</keyword>
<evidence type="ECO:0000256" key="1">
    <source>
        <dbReference type="SAM" id="Phobius"/>
    </source>
</evidence>
<keyword evidence="1" id="KW-0812">Transmembrane</keyword>
<sequence length="176" mass="20651">MSVSNVIHQKDYEKVVFILHRHSLTFVPIIGLFTILMLVPVVLYFMLNNLFPEVLANPEVHTSFMLFGSVYYLSTYLFFYGRFIDFYLDMWIVTNDRIVDIEQHSLFHREITELDLYRIQDVTASVRGVFSTLFKYGDVAIKTASSTSTIVFRNVPNPNHIREQLISLADEDRKYH</sequence>
<comment type="caution">
    <text evidence="3">The sequence shown here is derived from an EMBL/GenBank/DDBJ whole genome shotgun (WGS) entry which is preliminary data.</text>
</comment>
<name>A0A2H0TXJ8_9BACT</name>
<gene>
    <name evidence="3" type="ORF">COU28_04220</name>
</gene>
<dbReference type="Proteomes" id="UP000230852">
    <property type="component" value="Unassembled WGS sequence"/>
</dbReference>
<feature type="domain" description="YdbS-like PH" evidence="2">
    <location>
        <begin position="93"/>
        <end position="165"/>
    </location>
</feature>
<keyword evidence="1" id="KW-0472">Membrane</keyword>
<evidence type="ECO:0000313" key="3">
    <source>
        <dbReference type="EMBL" id="PIR77955.1"/>
    </source>
</evidence>
<reference evidence="4" key="1">
    <citation type="submission" date="2017-09" db="EMBL/GenBank/DDBJ databases">
        <title>Depth-based differentiation of microbial function through sediment-hosted aquifers and enrichment of novel symbionts in the deep terrestrial subsurface.</title>
        <authorList>
            <person name="Probst A.J."/>
            <person name="Ladd B."/>
            <person name="Jarett J.K."/>
            <person name="Geller-Mcgrath D.E."/>
            <person name="Sieber C.M.K."/>
            <person name="Emerson J.B."/>
            <person name="Anantharaman K."/>
            <person name="Thomas B.C."/>
            <person name="Malmstrom R."/>
            <person name="Stieglmeier M."/>
            <person name="Klingl A."/>
            <person name="Woyke T."/>
            <person name="Ryan C.M."/>
            <person name="Banfield J.F."/>
        </authorList>
    </citation>
    <scope>NUCLEOTIDE SEQUENCE [LARGE SCALE GENOMIC DNA]</scope>
</reference>
<feature type="non-terminal residue" evidence="3">
    <location>
        <position position="176"/>
    </location>
</feature>
<organism evidence="3 4">
    <name type="scientific">Candidatus Magasanikbacteria bacterium CG10_big_fil_rev_8_21_14_0_10_36_16</name>
    <dbReference type="NCBI Taxonomy" id="1974645"/>
    <lineage>
        <taxon>Bacteria</taxon>
        <taxon>Candidatus Magasanikiibacteriota</taxon>
    </lineage>
</organism>
<protein>
    <recommendedName>
        <fullName evidence="2">YdbS-like PH domain-containing protein</fullName>
    </recommendedName>
</protein>
<dbReference type="AlphaFoldDB" id="A0A2H0TXJ8"/>
<accession>A0A2H0TXJ8</accession>
<feature type="transmembrane region" description="Helical" evidence="1">
    <location>
        <begin position="62"/>
        <end position="80"/>
    </location>
</feature>
<evidence type="ECO:0000313" key="4">
    <source>
        <dbReference type="Proteomes" id="UP000230852"/>
    </source>
</evidence>
<dbReference type="PANTHER" id="PTHR37938:SF1">
    <property type="entry name" value="BLL0215 PROTEIN"/>
    <property type="match status" value="1"/>
</dbReference>
<evidence type="ECO:0000259" key="2">
    <source>
        <dbReference type="Pfam" id="PF03703"/>
    </source>
</evidence>
<dbReference type="InterPro" id="IPR005182">
    <property type="entry name" value="YdbS-like_PH"/>
</dbReference>
<proteinExistence type="predicted"/>